<protein>
    <submittedName>
        <fullName evidence="1">Uncharacterized protein</fullName>
    </submittedName>
</protein>
<evidence type="ECO:0000313" key="1">
    <source>
        <dbReference type="EnsemblMetazoa" id="ACOM039706-PA.1"/>
    </source>
</evidence>
<name>A0A8W7PXM2_ANOCL</name>
<dbReference type="EnsemblMetazoa" id="ACOM039706-RA">
    <property type="protein sequence ID" value="ACOM039706-PA.1"/>
    <property type="gene ID" value="ACOM039706"/>
</dbReference>
<organism evidence="1">
    <name type="scientific">Anopheles coluzzii</name>
    <name type="common">African malaria mosquito</name>
    <dbReference type="NCBI Taxonomy" id="1518534"/>
    <lineage>
        <taxon>Eukaryota</taxon>
        <taxon>Metazoa</taxon>
        <taxon>Ecdysozoa</taxon>
        <taxon>Arthropoda</taxon>
        <taxon>Hexapoda</taxon>
        <taxon>Insecta</taxon>
        <taxon>Pterygota</taxon>
        <taxon>Neoptera</taxon>
        <taxon>Endopterygota</taxon>
        <taxon>Diptera</taxon>
        <taxon>Nematocera</taxon>
        <taxon>Culicoidea</taxon>
        <taxon>Culicidae</taxon>
        <taxon>Anophelinae</taxon>
        <taxon>Anopheles</taxon>
    </lineage>
</organism>
<proteinExistence type="predicted"/>
<accession>A0A8W7PXM2</accession>
<dbReference type="Proteomes" id="UP000075882">
    <property type="component" value="Unassembled WGS sequence"/>
</dbReference>
<dbReference type="AlphaFoldDB" id="A0A8W7PXM2"/>
<reference evidence="1" key="1">
    <citation type="submission" date="2022-08" db="UniProtKB">
        <authorList>
            <consortium name="EnsemblMetazoa"/>
        </authorList>
    </citation>
    <scope>IDENTIFICATION</scope>
</reference>
<sequence length="141" mass="14260">MLGMWWPVSSTLSCDDSCCCWSTSELGLSLMMRMLFPAAAAAAAATAAAAPSASAPCPVVAVPYDMLSTCCWMYSALPHIASPAAPGITFAACISSDGSSLLRSALHTADASGISASPLILSISAVLSTWGSCSVDTFTSP</sequence>